<evidence type="ECO:0000256" key="2">
    <source>
        <dbReference type="SAM" id="SignalP"/>
    </source>
</evidence>
<evidence type="ECO:0008006" key="5">
    <source>
        <dbReference type="Google" id="ProtNLM"/>
    </source>
</evidence>
<feature type="chain" id="PRO_5045712918" description="Secreted protein" evidence="2">
    <location>
        <begin position="17"/>
        <end position="176"/>
    </location>
</feature>
<sequence length="176" mass="19488">MMGLVLIPGVLVSCSARALSAKACRRRAQGDCRQRQKRTPSWEGGRRKGGMGYVEALFYINPPSLSTAESGNHDPRSARGPFDDDVPPSIRSSVIPVPRPVRAARYPVSEAEREAAWLYVWLARWRGEECQERTGFWAVRRFGDTPPTLVNPPSACETPVSRIHSLSERGAVSLMP</sequence>
<feature type="signal peptide" evidence="2">
    <location>
        <begin position="1"/>
        <end position="16"/>
    </location>
</feature>
<proteinExistence type="predicted"/>
<name>A0ABR1Y1T9_9PEZI</name>
<reference evidence="3 4" key="1">
    <citation type="journal article" date="2022" name="G3 (Bethesda)">
        <title>Enemy or ally: a genomic approach to elucidate the lifestyle of Phyllosticta citrichinaensis.</title>
        <authorList>
            <person name="Buijs V.A."/>
            <person name="Groenewald J.Z."/>
            <person name="Haridas S."/>
            <person name="LaButti K.M."/>
            <person name="Lipzen A."/>
            <person name="Martin F.M."/>
            <person name="Barry K."/>
            <person name="Grigoriev I.V."/>
            <person name="Crous P.W."/>
            <person name="Seidl M.F."/>
        </authorList>
    </citation>
    <scope>NUCLEOTIDE SEQUENCE [LARGE SCALE GENOMIC DNA]</scope>
    <source>
        <strain evidence="3 4">CBS 129764</strain>
    </source>
</reference>
<dbReference type="EMBL" id="JBBWUH010000002">
    <property type="protein sequence ID" value="KAK8175131.1"/>
    <property type="molecule type" value="Genomic_DNA"/>
</dbReference>
<keyword evidence="2" id="KW-0732">Signal</keyword>
<evidence type="ECO:0000313" key="4">
    <source>
        <dbReference type="Proteomes" id="UP001456524"/>
    </source>
</evidence>
<protein>
    <recommendedName>
        <fullName evidence="5">Secreted protein</fullName>
    </recommendedName>
</protein>
<organism evidence="3 4">
    <name type="scientific">Phyllosticta citrichinensis</name>
    <dbReference type="NCBI Taxonomy" id="1130410"/>
    <lineage>
        <taxon>Eukaryota</taxon>
        <taxon>Fungi</taxon>
        <taxon>Dikarya</taxon>
        <taxon>Ascomycota</taxon>
        <taxon>Pezizomycotina</taxon>
        <taxon>Dothideomycetes</taxon>
        <taxon>Dothideomycetes incertae sedis</taxon>
        <taxon>Botryosphaeriales</taxon>
        <taxon>Phyllostictaceae</taxon>
        <taxon>Phyllosticta</taxon>
    </lineage>
</organism>
<comment type="caution">
    <text evidence="3">The sequence shown here is derived from an EMBL/GenBank/DDBJ whole genome shotgun (WGS) entry which is preliminary data.</text>
</comment>
<evidence type="ECO:0000256" key="1">
    <source>
        <dbReference type="SAM" id="MobiDB-lite"/>
    </source>
</evidence>
<keyword evidence="4" id="KW-1185">Reference proteome</keyword>
<dbReference type="Proteomes" id="UP001456524">
    <property type="component" value="Unassembled WGS sequence"/>
</dbReference>
<gene>
    <name evidence="3" type="ORF">IWX90DRAFT_100391</name>
</gene>
<evidence type="ECO:0000313" key="3">
    <source>
        <dbReference type="EMBL" id="KAK8175131.1"/>
    </source>
</evidence>
<accession>A0ABR1Y1T9</accession>
<feature type="region of interest" description="Disordered" evidence="1">
    <location>
        <begin position="67"/>
        <end position="93"/>
    </location>
</feature>